<comment type="caution">
    <text evidence="2">The sequence shown here is derived from an EMBL/GenBank/DDBJ whole genome shotgun (WGS) entry which is preliminary data.</text>
</comment>
<dbReference type="Proteomes" id="UP000646548">
    <property type="component" value="Unassembled WGS sequence"/>
</dbReference>
<feature type="region of interest" description="Disordered" evidence="1">
    <location>
        <begin position="1"/>
        <end position="38"/>
    </location>
</feature>
<sequence>MRSSELQPAGDTWSNIPGKMTERGGRRRRKTKSEPMRAAFGLSAAVSFREGPTM</sequence>
<protein>
    <submittedName>
        <fullName evidence="2">Uncharacterized protein</fullName>
    </submittedName>
</protein>
<name>A0A834CL58_ORYME</name>
<organism evidence="2 3">
    <name type="scientific">Oryzias melastigma</name>
    <name type="common">Marine medaka</name>
    <dbReference type="NCBI Taxonomy" id="30732"/>
    <lineage>
        <taxon>Eukaryota</taxon>
        <taxon>Metazoa</taxon>
        <taxon>Chordata</taxon>
        <taxon>Craniata</taxon>
        <taxon>Vertebrata</taxon>
        <taxon>Euteleostomi</taxon>
        <taxon>Actinopterygii</taxon>
        <taxon>Neopterygii</taxon>
        <taxon>Teleostei</taxon>
        <taxon>Neoteleostei</taxon>
        <taxon>Acanthomorphata</taxon>
        <taxon>Ovalentaria</taxon>
        <taxon>Atherinomorphae</taxon>
        <taxon>Beloniformes</taxon>
        <taxon>Adrianichthyidae</taxon>
        <taxon>Oryziinae</taxon>
        <taxon>Oryzias</taxon>
    </lineage>
</organism>
<accession>A0A834CL58</accession>
<reference evidence="2" key="1">
    <citation type="journal article" name="BMC Genomics">
        <title>Long-read sequencing and de novo genome assembly of marine medaka (Oryzias melastigma).</title>
        <authorList>
            <person name="Liang P."/>
            <person name="Saqib H.S.A."/>
            <person name="Ni X."/>
            <person name="Shen Y."/>
        </authorList>
    </citation>
    <scope>NUCLEOTIDE SEQUENCE</scope>
    <source>
        <strain evidence="2">Bigg-433</strain>
    </source>
</reference>
<dbReference type="EMBL" id="WKFB01000214">
    <property type="protein sequence ID" value="KAF6731457.1"/>
    <property type="molecule type" value="Genomic_DNA"/>
</dbReference>
<evidence type="ECO:0000256" key="1">
    <source>
        <dbReference type="SAM" id="MobiDB-lite"/>
    </source>
</evidence>
<gene>
    <name evidence="2" type="ORF">FQA47_025117</name>
</gene>
<evidence type="ECO:0000313" key="2">
    <source>
        <dbReference type="EMBL" id="KAF6731457.1"/>
    </source>
</evidence>
<dbReference type="AlphaFoldDB" id="A0A834CL58"/>
<proteinExistence type="predicted"/>
<evidence type="ECO:0000313" key="3">
    <source>
        <dbReference type="Proteomes" id="UP000646548"/>
    </source>
</evidence>